<evidence type="ECO:0000256" key="2">
    <source>
        <dbReference type="ARBA" id="ARBA00022475"/>
    </source>
</evidence>
<keyword evidence="9 12" id="KW-0472">Membrane</keyword>
<evidence type="ECO:0000256" key="7">
    <source>
        <dbReference type="ARBA" id="ARBA00023004"/>
    </source>
</evidence>
<evidence type="ECO:0000256" key="8">
    <source>
        <dbReference type="ARBA" id="ARBA00023133"/>
    </source>
</evidence>
<keyword evidence="6" id="KW-0560">Oxidoreductase</keyword>
<reference evidence="13" key="1">
    <citation type="submission" date="2020-08" db="EMBL/GenBank/DDBJ databases">
        <authorList>
            <person name="Uke A."/>
            <person name="Chhe C."/>
            <person name="Baramee S."/>
            <person name="Kosugi A."/>
        </authorList>
    </citation>
    <scope>NUCLEOTIDE SEQUENCE</scope>
    <source>
        <strain evidence="13">DA-C8</strain>
    </source>
</reference>
<evidence type="ECO:0000256" key="6">
    <source>
        <dbReference type="ARBA" id="ARBA00023002"/>
    </source>
</evidence>
<evidence type="ECO:0000256" key="10">
    <source>
        <dbReference type="ARBA" id="ARBA00023157"/>
    </source>
</evidence>
<dbReference type="PANTHER" id="PTHR35457">
    <property type="entry name" value="HEME A SYNTHASE"/>
    <property type="match status" value="1"/>
</dbReference>
<dbReference type="InterPro" id="IPR003780">
    <property type="entry name" value="COX15/CtaA_fam"/>
</dbReference>
<evidence type="ECO:0000256" key="3">
    <source>
        <dbReference type="ARBA" id="ARBA00022692"/>
    </source>
</evidence>
<dbReference type="GO" id="GO:0016020">
    <property type="term" value="C:membrane"/>
    <property type="evidence" value="ECO:0007669"/>
    <property type="project" value="UniProtKB-SubCell"/>
</dbReference>
<evidence type="ECO:0000313" key="13">
    <source>
        <dbReference type="EMBL" id="GFR39304.1"/>
    </source>
</evidence>
<comment type="pathway">
    <text evidence="11">Porphyrin-containing compound metabolism.</text>
</comment>
<evidence type="ECO:0000256" key="4">
    <source>
        <dbReference type="ARBA" id="ARBA00022723"/>
    </source>
</evidence>
<dbReference type="AlphaFoldDB" id="A0A916VH16"/>
<feature type="transmembrane region" description="Helical" evidence="12">
    <location>
        <begin position="66"/>
        <end position="86"/>
    </location>
</feature>
<keyword evidence="4" id="KW-0479">Metal-binding</keyword>
<evidence type="ECO:0000256" key="12">
    <source>
        <dbReference type="SAM" id="Phobius"/>
    </source>
</evidence>
<evidence type="ECO:0000256" key="9">
    <source>
        <dbReference type="ARBA" id="ARBA00023136"/>
    </source>
</evidence>
<feature type="transmembrane region" description="Helical" evidence="12">
    <location>
        <begin position="121"/>
        <end position="141"/>
    </location>
</feature>
<dbReference type="EMBL" id="BMAQ01000041">
    <property type="protein sequence ID" value="GFR39304.1"/>
    <property type="molecule type" value="Genomic_DNA"/>
</dbReference>
<feature type="transmembrane region" description="Helical" evidence="12">
    <location>
        <begin position="12"/>
        <end position="30"/>
    </location>
</feature>
<dbReference type="GO" id="GO:0016491">
    <property type="term" value="F:oxidoreductase activity"/>
    <property type="evidence" value="ECO:0007669"/>
    <property type="project" value="UniProtKB-KW"/>
</dbReference>
<feature type="transmembrane region" description="Helical" evidence="12">
    <location>
        <begin position="93"/>
        <end position="115"/>
    </location>
</feature>
<keyword evidence="8" id="KW-0350">Heme biosynthesis</keyword>
<organism evidence="13 14">
    <name type="scientific">Insulibacter thermoxylanivorax</name>
    <dbReference type="NCBI Taxonomy" id="2749268"/>
    <lineage>
        <taxon>Bacteria</taxon>
        <taxon>Bacillati</taxon>
        <taxon>Bacillota</taxon>
        <taxon>Bacilli</taxon>
        <taxon>Bacillales</taxon>
        <taxon>Paenibacillaceae</taxon>
        <taxon>Insulibacter</taxon>
    </lineage>
</organism>
<keyword evidence="14" id="KW-1185">Reference proteome</keyword>
<comment type="subcellular location">
    <subcellularLocation>
        <location evidence="1">Membrane</location>
        <topology evidence="1">Multi-pass membrane protein</topology>
    </subcellularLocation>
</comment>
<keyword evidence="7" id="KW-0408">Iron</keyword>
<keyword evidence="3 12" id="KW-0812">Transmembrane</keyword>
<reference evidence="13" key="2">
    <citation type="journal article" date="2021" name="Data Brief">
        <title>Draft genome sequence data of the facultative, thermophilic, xylanolytic bacterium Paenibacillus sp. strain DA-C8.</title>
        <authorList>
            <person name="Chhe C."/>
            <person name="Uke A."/>
            <person name="Baramee S."/>
            <person name="Ungkulpasvich U."/>
            <person name="Tachaapaikoon C."/>
            <person name="Pason P."/>
            <person name="Waeonukul R."/>
            <person name="Ratanakhanokchai K."/>
            <person name="Kosugi A."/>
        </authorList>
    </citation>
    <scope>NUCLEOTIDE SEQUENCE</scope>
    <source>
        <strain evidence="13">DA-C8</strain>
    </source>
</reference>
<keyword evidence="10" id="KW-1015">Disulfide bond</keyword>
<dbReference type="InterPro" id="IPR050450">
    <property type="entry name" value="COX15/CtaA_HemeA_synthase"/>
</dbReference>
<dbReference type="GO" id="GO:0046872">
    <property type="term" value="F:metal ion binding"/>
    <property type="evidence" value="ECO:0007669"/>
    <property type="project" value="UniProtKB-KW"/>
</dbReference>
<proteinExistence type="predicted"/>
<gene>
    <name evidence="13" type="primary">ctaA</name>
    <name evidence="13" type="ORF">PRECH8_26000</name>
</gene>
<dbReference type="Proteomes" id="UP000654993">
    <property type="component" value="Unassembled WGS sequence"/>
</dbReference>
<dbReference type="GO" id="GO:0006784">
    <property type="term" value="P:heme A biosynthetic process"/>
    <property type="evidence" value="ECO:0007669"/>
    <property type="project" value="InterPro"/>
</dbReference>
<feature type="transmembrane region" description="Helical" evidence="12">
    <location>
        <begin position="248"/>
        <end position="270"/>
    </location>
</feature>
<protein>
    <submittedName>
        <fullName evidence="13">Heme A synthase</fullName>
    </submittedName>
</protein>
<evidence type="ECO:0000256" key="11">
    <source>
        <dbReference type="ARBA" id="ARBA00023444"/>
    </source>
</evidence>
<evidence type="ECO:0000256" key="5">
    <source>
        <dbReference type="ARBA" id="ARBA00022989"/>
    </source>
</evidence>
<sequence length="320" mass="35419">MQEVLNRIVRNVSLLSCIGMFFVLIAGVAVTKMDAGRGCGTDWPLCNGKFIPAYTVESFLEYNHRLISGIVGIIVAAAFVLVWRYMRENKEAVIYAGSSLFFTVLQAILGAMAVVQPQSDAVLALHFGFSLIAFACTYLLVKAVGRSETDAGESENFRYSSGYYALLWISAIFCYVVVYLGAYVRHTESFAGCTGWPLCNGEWIPELTGAAGIVFIHRLSALILFILIAWVTVWTLRAREMPAHMRRAGNIVFVTIILQILSGALVTFALENADVYVFAAMLHTMIIAVMFSVQCYMIIEVWKSRRALRRVGQTAETSLG</sequence>
<dbReference type="PANTHER" id="PTHR35457:SF1">
    <property type="entry name" value="HEME A SYNTHASE"/>
    <property type="match status" value="1"/>
</dbReference>
<name>A0A916VH16_9BACL</name>
<evidence type="ECO:0000256" key="1">
    <source>
        <dbReference type="ARBA" id="ARBA00004141"/>
    </source>
</evidence>
<feature type="transmembrane region" description="Helical" evidence="12">
    <location>
        <begin position="162"/>
        <end position="182"/>
    </location>
</feature>
<keyword evidence="2" id="KW-1003">Cell membrane</keyword>
<keyword evidence="5 12" id="KW-1133">Transmembrane helix</keyword>
<comment type="caution">
    <text evidence="13">The sequence shown here is derived from an EMBL/GenBank/DDBJ whole genome shotgun (WGS) entry which is preliminary data.</text>
</comment>
<accession>A0A916VH16</accession>
<dbReference type="Pfam" id="PF02628">
    <property type="entry name" value="COX15-CtaA"/>
    <property type="match status" value="1"/>
</dbReference>
<evidence type="ECO:0000313" key="14">
    <source>
        <dbReference type="Proteomes" id="UP000654993"/>
    </source>
</evidence>
<feature type="transmembrane region" description="Helical" evidence="12">
    <location>
        <begin position="215"/>
        <end position="236"/>
    </location>
</feature>
<feature type="transmembrane region" description="Helical" evidence="12">
    <location>
        <begin position="276"/>
        <end position="299"/>
    </location>
</feature>